<proteinExistence type="predicted"/>
<dbReference type="NCBIfam" id="TIGR00933">
    <property type="entry name" value="2a38"/>
    <property type="match status" value="1"/>
</dbReference>
<protein>
    <submittedName>
        <fullName evidence="11">Ktr system potassium transporter B</fullName>
    </submittedName>
</protein>
<comment type="subcellular location">
    <subcellularLocation>
        <location evidence="1">Cell membrane</location>
        <topology evidence="1">Multi-pass membrane protein</topology>
    </subcellularLocation>
</comment>
<organism evidence="11 12">
    <name type="scientific">Bacillus coahuilensis p1.1.43</name>
    <dbReference type="NCBI Taxonomy" id="1150625"/>
    <lineage>
        <taxon>Bacteria</taxon>
        <taxon>Bacillati</taxon>
        <taxon>Bacillota</taxon>
        <taxon>Bacilli</taxon>
        <taxon>Bacillales</taxon>
        <taxon>Bacillaceae</taxon>
        <taxon>Bacillus</taxon>
    </lineage>
</organism>
<name>A0A147K423_9BACI</name>
<feature type="transmembrane region" description="Helical" evidence="10">
    <location>
        <begin position="69"/>
        <end position="93"/>
    </location>
</feature>
<evidence type="ECO:0000256" key="7">
    <source>
        <dbReference type="ARBA" id="ARBA00022989"/>
    </source>
</evidence>
<keyword evidence="2" id="KW-0813">Transport</keyword>
<dbReference type="RefSeq" id="WP_059352121.1">
    <property type="nucleotide sequence ID" value="NZ_LDYG01000057.1"/>
</dbReference>
<keyword evidence="6" id="KW-0630">Potassium</keyword>
<feature type="transmembrane region" description="Helical" evidence="10">
    <location>
        <begin position="366"/>
        <end position="386"/>
    </location>
</feature>
<feature type="transmembrane region" description="Helical" evidence="10">
    <location>
        <begin position="124"/>
        <end position="144"/>
    </location>
</feature>
<keyword evidence="5 10" id="KW-0812">Transmembrane</keyword>
<dbReference type="GO" id="GO:0005886">
    <property type="term" value="C:plasma membrane"/>
    <property type="evidence" value="ECO:0007669"/>
    <property type="project" value="UniProtKB-SubCell"/>
</dbReference>
<evidence type="ECO:0000256" key="1">
    <source>
        <dbReference type="ARBA" id="ARBA00004651"/>
    </source>
</evidence>
<reference evidence="11 12" key="1">
    <citation type="journal article" date="2016" name="Front. Microbiol.">
        <title>Microevolution Analysis of Bacillus coahuilensis Unveils Differences in Phosphorus Acquisition Strategies and Their Regulation.</title>
        <authorList>
            <person name="Gomez-Lunar Z."/>
            <person name="Hernandez-Gonzalez I."/>
            <person name="Rodriguez-Torres M.D."/>
            <person name="Souza V."/>
            <person name="Olmedo-Alvarez G."/>
        </authorList>
    </citation>
    <scope>NUCLEOTIDE SEQUENCE [LARGE SCALE GENOMIC DNA]</scope>
    <source>
        <strain evidence="12">p1.1.43</strain>
    </source>
</reference>
<dbReference type="STRING" id="1150625.Q75_17005"/>
<evidence type="ECO:0000313" key="11">
    <source>
        <dbReference type="EMBL" id="KUP04045.1"/>
    </source>
</evidence>
<dbReference type="Pfam" id="PF02386">
    <property type="entry name" value="TrkH"/>
    <property type="match status" value="1"/>
</dbReference>
<dbReference type="PANTHER" id="PTHR32024:SF1">
    <property type="entry name" value="KTR SYSTEM POTASSIUM UPTAKE PROTEIN B"/>
    <property type="match status" value="1"/>
</dbReference>
<dbReference type="OrthoDB" id="9810952at2"/>
<evidence type="ECO:0000256" key="2">
    <source>
        <dbReference type="ARBA" id="ARBA00022448"/>
    </source>
</evidence>
<keyword evidence="8" id="KW-0406">Ion transport</keyword>
<dbReference type="AlphaFoldDB" id="A0A147K423"/>
<dbReference type="PANTHER" id="PTHR32024">
    <property type="entry name" value="TRK SYSTEM POTASSIUM UPTAKE PROTEIN TRKG-RELATED"/>
    <property type="match status" value="1"/>
</dbReference>
<feature type="transmembrane region" description="Helical" evidence="10">
    <location>
        <begin position="6"/>
        <end position="26"/>
    </location>
</feature>
<keyword evidence="7 10" id="KW-1133">Transmembrane helix</keyword>
<feature type="transmembrane region" description="Helical" evidence="10">
    <location>
        <begin position="219"/>
        <end position="240"/>
    </location>
</feature>
<keyword evidence="3" id="KW-1003">Cell membrane</keyword>
<keyword evidence="12" id="KW-1185">Reference proteome</keyword>
<feature type="transmembrane region" description="Helical" evidence="10">
    <location>
        <begin position="398"/>
        <end position="418"/>
    </location>
</feature>
<accession>A0A147K423</accession>
<dbReference type="EMBL" id="LDYG01000057">
    <property type="protein sequence ID" value="KUP04045.1"/>
    <property type="molecule type" value="Genomic_DNA"/>
</dbReference>
<comment type="caution">
    <text evidence="11">The sequence shown here is derived from an EMBL/GenBank/DDBJ whole genome shotgun (WGS) entry which is preliminary data.</text>
</comment>
<evidence type="ECO:0000256" key="6">
    <source>
        <dbReference type="ARBA" id="ARBA00022958"/>
    </source>
</evidence>
<dbReference type="InterPro" id="IPR003445">
    <property type="entry name" value="Cat_transpt"/>
</dbReference>
<evidence type="ECO:0000313" key="12">
    <source>
        <dbReference type="Proteomes" id="UP000074108"/>
    </source>
</evidence>
<feature type="transmembrane region" description="Helical" evidence="10">
    <location>
        <begin position="184"/>
        <end position="207"/>
    </location>
</feature>
<evidence type="ECO:0000256" key="3">
    <source>
        <dbReference type="ARBA" id="ARBA00022475"/>
    </source>
</evidence>
<keyword evidence="4" id="KW-0633">Potassium transport</keyword>
<sequence>MVIALNPSQLLVLVFLAGITFGAFFLRLPFATTDGITITDAFFTATSAMTVTGLASVDTGTTFTLFGELVILALIQLGGLGIMTFAVLIYIVLGRKIGLKERMLVQQALNHIHLGGVIALVRKLFIYSIVIELLATGLLSIRWVPQFGWAEGMYVSFFHSVSAFNNAGFSVWSDSLSQYAFDPVINVIIPFLFIVGGIGFTVLVDLWSKDKIRKLSLHTKLMIVGTLVLNVVATLTILLLEYQNPATLGSLSLFDKLQAAFFQGVSPRTAGFNTIDIGSMDESSLFFMMFLMFIGGGSASTAGGIKLTTFIIIALAVITFIKGKREVVIWRKTIPTMQVYRALSITTMGVLFAGLAIFLLNITDTMAFFPIAFEVVSAFGTVGLSMGITGSLSIVGKWIIMIVMVIGKLGPLTLAFTLTRTSQVKISYPEEEVLTG</sequence>
<feature type="transmembrane region" description="Helical" evidence="10">
    <location>
        <begin position="285"/>
        <end position="318"/>
    </location>
</feature>
<evidence type="ECO:0000256" key="4">
    <source>
        <dbReference type="ARBA" id="ARBA00022538"/>
    </source>
</evidence>
<dbReference type="GO" id="GO:0015379">
    <property type="term" value="F:potassium:chloride symporter activity"/>
    <property type="evidence" value="ECO:0007669"/>
    <property type="project" value="InterPro"/>
</dbReference>
<keyword evidence="9 10" id="KW-0472">Membrane</keyword>
<evidence type="ECO:0000256" key="5">
    <source>
        <dbReference type="ARBA" id="ARBA00022692"/>
    </source>
</evidence>
<evidence type="ECO:0000256" key="9">
    <source>
        <dbReference type="ARBA" id="ARBA00023136"/>
    </source>
</evidence>
<dbReference type="PATRIC" id="fig|1150625.3.peg.3571"/>
<dbReference type="InterPro" id="IPR004772">
    <property type="entry name" value="TrkH"/>
</dbReference>
<evidence type="ECO:0000256" key="10">
    <source>
        <dbReference type="SAM" id="Phobius"/>
    </source>
</evidence>
<dbReference type="Proteomes" id="UP000074108">
    <property type="component" value="Unassembled WGS sequence"/>
</dbReference>
<gene>
    <name evidence="11" type="ORF">Q75_17005</name>
</gene>
<evidence type="ECO:0000256" key="8">
    <source>
        <dbReference type="ARBA" id="ARBA00023065"/>
    </source>
</evidence>
<feature type="transmembrane region" description="Helical" evidence="10">
    <location>
        <begin position="339"/>
        <end position="360"/>
    </location>
</feature>
<feature type="transmembrane region" description="Helical" evidence="10">
    <location>
        <begin position="38"/>
        <end position="57"/>
    </location>
</feature>